<dbReference type="RefSeq" id="WP_376993362.1">
    <property type="nucleotide sequence ID" value="NZ_JBHSLC010000002.1"/>
</dbReference>
<sequence length="248" mass="28880">MHDPMTVAFEIRSPIKRRTQLFPEGYRNSLVTIWHVDPETDGTDNSCGWTFPKLTKEQRRRIADLAHIEAREPWFQRAAIKSMDDQVQAEMLVRGAIVHVARVLDLKVSFAQASEWACLWTHSPTNFRGSLCHLPGWHSNSENDTPYWREDTASGLFASIARNILREQRPWWRHPRWHVHHWRFQVHPWQQFRRWLLERCDECGKRFGHGGVFQIGHRLDSKTGRHVPARKCACCAGVGVAAQHPVEG</sequence>
<gene>
    <name evidence="1" type="ORF">ACFPMG_00820</name>
</gene>
<evidence type="ECO:0000313" key="1">
    <source>
        <dbReference type="EMBL" id="MFC5353535.1"/>
    </source>
</evidence>
<dbReference type="EMBL" id="JBHSLC010000002">
    <property type="protein sequence ID" value="MFC5353535.1"/>
    <property type="molecule type" value="Genomic_DNA"/>
</dbReference>
<evidence type="ECO:0000313" key="2">
    <source>
        <dbReference type="Proteomes" id="UP001596166"/>
    </source>
</evidence>
<comment type="caution">
    <text evidence="1">The sequence shown here is derived from an EMBL/GenBank/DDBJ whole genome shotgun (WGS) entry which is preliminary data.</text>
</comment>
<proteinExistence type="predicted"/>
<dbReference type="Proteomes" id="UP001596166">
    <property type="component" value="Unassembled WGS sequence"/>
</dbReference>
<reference evidence="2" key="1">
    <citation type="journal article" date="2019" name="Int. J. Syst. Evol. Microbiol.">
        <title>The Global Catalogue of Microorganisms (GCM) 10K type strain sequencing project: providing services to taxonomists for standard genome sequencing and annotation.</title>
        <authorList>
            <consortium name="The Broad Institute Genomics Platform"/>
            <consortium name="The Broad Institute Genome Sequencing Center for Infectious Disease"/>
            <person name="Wu L."/>
            <person name="Ma J."/>
        </authorList>
    </citation>
    <scope>NUCLEOTIDE SEQUENCE [LARGE SCALE GENOMIC DNA]</scope>
    <source>
        <strain evidence="2">CCUG 58760</strain>
    </source>
</reference>
<protein>
    <submittedName>
        <fullName evidence="1">Uncharacterized protein</fullName>
    </submittedName>
</protein>
<keyword evidence="2" id="KW-1185">Reference proteome</keyword>
<name>A0ABW0FXK7_9PROT</name>
<organism evidence="1 2">
    <name type="scientific">Azospirillum himalayense</name>
    <dbReference type="NCBI Taxonomy" id="654847"/>
    <lineage>
        <taxon>Bacteria</taxon>
        <taxon>Pseudomonadati</taxon>
        <taxon>Pseudomonadota</taxon>
        <taxon>Alphaproteobacteria</taxon>
        <taxon>Rhodospirillales</taxon>
        <taxon>Azospirillaceae</taxon>
        <taxon>Azospirillum</taxon>
    </lineage>
</organism>
<accession>A0ABW0FXK7</accession>